<evidence type="ECO:0000313" key="9">
    <source>
        <dbReference type="Proteomes" id="UP000266841"/>
    </source>
</evidence>
<comment type="similarity">
    <text evidence="1">Belongs to the inositol monophosphatase superfamily.</text>
</comment>
<feature type="compositionally biased region" description="Basic and acidic residues" evidence="7">
    <location>
        <begin position="16"/>
        <end position="27"/>
    </location>
</feature>
<dbReference type="eggNOG" id="KOG3099">
    <property type="taxonomic scope" value="Eukaryota"/>
</dbReference>
<keyword evidence="6" id="KW-0460">Magnesium</keyword>
<feature type="compositionally biased region" description="Low complexity" evidence="7">
    <location>
        <begin position="131"/>
        <end position="140"/>
    </location>
</feature>
<dbReference type="EMBL" id="AGNL01018680">
    <property type="protein sequence ID" value="EJK62700.1"/>
    <property type="molecule type" value="Genomic_DNA"/>
</dbReference>
<evidence type="ECO:0000256" key="7">
    <source>
        <dbReference type="SAM" id="MobiDB-lite"/>
    </source>
</evidence>
<dbReference type="GO" id="GO:0046854">
    <property type="term" value="P:phosphatidylinositol phosphate biosynthetic process"/>
    <property type="evidence" value="ECO:0007669"/>
    <property type="project" value="InterPro"/>
</dbReference>
<dbReference type="OrthoDB" id="10254945at2759"/>
<evidence type="ECO:0000313" key="8">
    <source>
        <dbReference type="EMBL" id="EJK62700.1"/>
    </source>
</evidence>
<reference evidence="8 9" key="1">
    <citation type="journal article" date="2012" name="Genome Biol.">
        <title>Genome and low-iron response of an oceanic diatom adapted to chronic iron limitation.</title>
        <authorList>
            <person name="Lommer M."/>
            <person name="Specht M."/>
            <person name="Roy A.S."/>
            <person name="Kraemer L."/>
            <person name="Andreson R."/>
            <person name="Gutowska M.A."/>
            <person name="Wolf J."/>
            <person name="Bergner S.V."/>
            <person name="Schilhabel M.B."/>
            <person name="Klostermeier U.C."/>
            <person name="Beiko R.G."/>
            <person name="Rosenstiel P."/>
            <person name="Hippler M."/>
            <person name="Laroche J."/>
        </authorList>
    </citation>
    <scope>NUCLEOTIDE SEQUENCE [LARGE SCALE GENOMIC DNA]</scope>
    <source>
        <strain evidence="8 9">CCMP1005</strain>
    </source>
</reference>
<dbReference type="AlphaFoldDB" id="K0SBP3"/>
<evidence type="ECO:0000256" key="5">
    <source>
        <dbReference type="ARBA" id="ARBA00044554"/>
    </source>
</evidence>
<dbReference type="SUPFAM" id="SSF56655">
    <property type="entry name" value="Carbohydrate phosphatase"/>
    <property type="match status" value="1"/>
</dbReference>
<evidence type="ECO:0000256" key="1">
    <source>
        <dbReference type="ARBA" id="ARBA00009759"/>
    </source>
</evidence>
<dbReference type="Gene3D" id="3.30.540.10">
    <property type="entry name" value="Fructose-1,6-Bisphosphatase, subunit A, domain 1"/>
    <property type="match status" value="1"/>
</dbReference>
<sequence>PPAEEASAALNDPEEEHGVHERQRADDGVQPPLLLPRLLLQLPQLALGPRDVLPHGPRVVVRPLELVPLRLELGEDVPRGGLGLDVRPDGVLDDPRLALLVRARQLGGLPCGGEPDEPERRATTEQPDPTIPWRRPQTTQRTDDTHRRHAYSPPTTPPGTGTLASHSGDDFSHDYWMRFNIISKFVFLGLGSRVTSFTRIPGVHRRFRPSLGRFFMLSSTARSGERGSLEHLCTVSLEACERLTPLISSIYRQILDGEDGLKKSKTDQSSFTIADGLTQRLIVDSLYSQVAFRGIVGEEEDTADDDEGGDGGWYRVQGLEVPDDLRPLVDSTRSKIASLSPALAADSYRNLTVFVDPIDGTREFSSGRGEQCSICIGFADARGRAVAGVVYRPLTRPPTWAAGALDEGYSQFSLGETRRESGFLTTNGSISPFLEALIEELGLERVRSGGAGNKMLMLLESSLASSEDGGGSCLYIQDRGVSRWDTCAAEAILRAFGGDLAKLSGEEAGEETHYTYLETDCNLDFVPGLATCTKYNSRTNDALGKRVNDVEAFKPYSNLCGMIAFGKEFNTDDGRQTLKEAIRKASKRVPPSYD</sequence>
<dbReference type="PROSITE" id="PS00630">
    <property type="entry name" value="IMP_2"/>
    <property type="match status" value="1"/>
</dbReference>
<proteinExistence type="inferred from homology"/>
<feature type="binding site" evidence="6">
    <location>
        <position position="356"/>
    </location>
    <ligand>
        <name>Mg(2+)</name>
        <dbReference type="ChEBI" id="CHEBI:18420"/>
        <label>1</label>
        <note>catalytic</note>
    </ligand>
</feature>
<dbReference type="GO" id="GO:0008441">
    <property type="term" value="F:3'(2'),5'-bisphosphate nucleotidase activity"/>
    <property type="evidence" value="ECO:0007669"/>
    <property type="project" value="UniProtKB-EC"/>
</dbReference>
<evidence type="ECO:0000256" key="6">
    <source>
        <dbReference type="PIRSR" id="PIRSR600760-2"/>
    </source>
</evidence>
<accession>K0SBP3</accession>
<dbReference type="Gene3D" id="3.40.190.80">
    <property type="match status" value="1"/>
</dbReference>
<evidence type="ECO:0000256" key="4">
    <source>
        <dbReference type="ARBA" id="ARBA00041815"/>
    </source>
</evidence>
<feature type="binding site" evidence="6">
    <location>
        <position position="359"/>
    </location>
    <ligand>
        <name>Mg(2+)</name>
        <dbReference type="ChEBI" id="CHEBI:18420"/>
        <label>1</label>
        <note>catalytic</note>
    </ligand>
</feature>
<dbReference type="OMA" id="RACELMT"/>
<dbReference type="PANTHER" id="PTHR43028:SF5">
    <property type="entry name" value="3'(2'),5'-BISPHOSPHATE NUCLEOTIDASE 1"/>
    <property type="match status" value="1"/>
</dbReference>
<dbReference type="InterPro" id="IPR020550">
    <property type="entry name" value="Inositol_monophosphatase_CS"/>
</dbReference>
<keyword evidence="9" id="KW-1185">Reference proteome</keyword>
<dbReference type="EC" id="3.1.3.7" evidence="2"/>
<dbReference type="InterPro" id="IPR000760">
    <property type="entry name" value="Inositol_monophosphatase-like"/>
</dbReference>
<feature type="binding site" evidence="6">
    <location>
        <position position="358"/>
    </location>
    <ligand>
        <name>Mg(2+)</name>
        <dbReference type="ChEBI" id="CHEBI:18420"/>
        <label>1</label>
        <note>catalytic</note>
    </ligand>
</feature>
<dbReference type="InterPro" id="IPR050725">
    <property type="entry name" value="CysQ/Inositol_MonoPase"/>
</dbReference>
<gene>
    <name evidence="8" type="ORF">THAOC_16678</name>
</gene>
<organism evidence="8 9">
    <name type="scientific">Thalassiosira oceanica</name>
    <name type="common">Marine diatom</name>
    <dbReference type="NCBI Taxonomy" id="159749"/>
    <lineage>
        <taxon>Eukaryota</taxon>
        <taxon>Sar</taxon>
        <taxon>Stramenopiles</taxon>
        <taxon>Ochrophyta</taxon>
        <taxon>Bacillariophyta</taxon>
        <taxon>Coscinodiscophyceae</taxon>
        <taxon>Thalassiosirophycidae</taxon>
        <taxon>Thalassiosirales</taxon>
        <taxon>Thalassiosiraceae</taxon>
        <taxon>Thalassiosira</taxon>
    </lineage>
</organism>
<evidence type="ECO:0000256" key="3">
    <source>
        <dbReference type="ARBA" id="ARBA00040342"/>
    </source>
</evidence>
<feature type="region of interest" description="Disordered" evidence="7">
    <location>
        <begin position="1"/>
        <end position="30"/>
    </location>
</feature>
<protein>
    <recommendedName>
        <fullName evidence="3">3'(2'),5'-bisphosphate nucleotidase 1</fullName>
        <ecNumber evidence="2">3.1.3.7</ecNumber>
    </recommendedName>
    <alternativeName>
        <fullName evidence="4">Bisphosphate 3'-nucleotidase 1</fullName>
    </alternativeName>
    <alternativeName>
        <fullName evidence="5">Inositol-polyphosphate 1-phosphatase</fullName>
    </alternativeName>
</protein>
<feature type="binding site" evidence="6">
    <location>
        <position position="485"/>
    </location>
    <ligand>
        <name>Mg(2+)</name>
        <dbReference type="ChEBI" id="CHEBI:18420"/>
        <label>1</label>
        <note>catalytic</note>
    </ligand>
</feature>
<dbReference type="GO" id="GO:0046872">
    <property type="term" value="F:metal ion binding"/>
    <property type="evidence" value="ECO:0007669"/>
    <property type="project" value="UniProtKB-KW"/>
</dbReference>
<evidence type="ECO:0000256" key="2">
    <source>
        <dbReference type="ARBA" id="ARBA00012633"/>
    </source>
</evidence>
<comment type="cofactor">
    <cofactor evidence="6">
        <name>Mg(2+)</name>
        <dbReference type="ChEBI" id="CHEBI:18420"/>
    </cofactor>
</comment>
<keyword evidence="6" id="KW-0479">Metal-binding</keyword>
<comment type="caution">
    <text evidence="8">The sequence shown here is derived from an EMBL/GenBank/DDBJ whole genome shotgun (WGS) entry which is preliminary data.</text>
</comment>
<name>K0SBP3_THAOC</name>
<feature type="non-terminal residue" evidence="8">
    <location>
        <position position="1"/>
    </location>
</feature>
<feature type="binding site" evidence="6">
    <location>
        <position position="298"/>
    </location>
    <ligand>
        <name>Mg(2+)</name>
        <dbReference type="ChEBI" id="CHEBI:18420"/>
        <label>1</label>
        <note>catalytic</note>
    </ligand>
</feature>
<dbReference type="Proteomes" id="UP000266841">
    <property type="component" value="Unassembled WGS sequence"/>
</dbReference>
<feature type="region of interest" description="Disordered" evidence="7">
    <location>
        <begin position="107"/>
        <end position="165"/>
    </location>
</feature>
<dbReference type="PANTHER" id="PTHR43028">
    <property type="entry name" value="3'(2'),5'-BISPHOSPHATE NUCLEOTIDASE 1"/>
    <property type="match status" value="1"/>
</dbReference>
<dbReference type="Pfam" id="PF00459">
    <property type="entry name" value="Inositol_P"/>
    <property type="match status" value="1"/>
</dbReference>